<organism evidence="10 11">
    <name type="scientific">Candidatus Scalindua arabica</name>
    <dbReference type="NCBI Taxonomy" id="1127984"/>
    <lineage>
        <taxon>Bacteria</taxon>
        <taxon>Pseudomonadati</taxon>
        <taxon>Planctomycetota</taxon>
        <taxon>Candidatus Brocadiia</taxon>
        <taxon>Candidatus Brocadiales</taxon>
        <taxon>Candidatus Scalinduaceae</taxon>
        <taxon>Candidatus Scalindua</taxon>
    </lineage>
</organism>
<keyword evidence="5 8" id="KW-0648">Protein biosynthesis</keyword>
<dbReference type="SUPFAM" id="SSF52540">
    <property type="entry name" value="P-loop containing nucleoside triphosphate hydrolases"/>
    <property type="match status" value="1"/>
</dbReference>
<dbReference type="InterPro" id="IPR009000">
    <property type="entry name" value="Transl_B-barrel_sf"/>
</dbReference>
<feature type="binding site" evidence="8">
    <location>
        <begin position="81"/>
        <end position="85"/>
    </location>
    <ligand>
        <name>GTP</name>
        <dbReference type="ChEBI" id="CHEBI:37565"/>
    </ligand>
</feature>
<dbReference type="InterPro" id="IPR014721">
    <property type="entry name" value="Ribsml_uS5_D2-typ_fold_subgr"/>
</dbReference>
<dbReference type="CDD" id="cd16262">
    <property type="entry name" value="EFG_III"/>
    <property type="match status" value="1"/>
</dbReference>
<evidence type="ECO:0000313" key="10">
    <source>
        <dbReference type="EMBL" id="MBS1257667.1"/>
    </source>
</evidence>
<feature type="binding site" evidence="8">
    <location>
        <begin position="135"/>
        <end position="138"/>
    </location>
    <ligand>
        <name>GTP</name>
        <dbReference type="ChEBI" id="CHEBI:37565"/>
    </ligand>
</feature>
<evidence type="ECO:0000256" key="2">
    <source>
        <dbReference type="ARBA" id="ARBA00017872"/>
    </source>
</evidence>
<dbReference type="Pfam" id="PF14492">
    <property type="entry name" value="EFG_III"/>
    <property type="match status" value="1"/>
</dbReference>
<dbReference type="InterPro" id="IPR005517">
    <property type="entry name" value="Transl_elong_EFG/EF2_IV"/>
</dbReference>
<dbReference type="InterPro" id="IPR009022">
    <property type="entry name" value="EFG_III"/>
</dbReference>
<dbReference type="FunFam" id="3.30.70.870:FF:000001">
    <property type="entry name" value="Elongation factor G"/>
    <property type="match status" value="1"/>
</dbReference>
<dbReference type="Pfam" id="PF03764">
    <property type="entry name" value="EFG_IV"/>
    <property type="match status" value="1"/>
</dbReference>
<dbReference type="FunFam" id="2.40.30.10:FF:000006">
    <property type="entry name" value="Elongation factor G"/>
    <property type="match status" value="1"/>
</dbReference>
<feature type="domain" description="Tr-type G" evidence="9">
    <location>
        <begin position="8"/>
        <end position="285"/>
    </location>
</feature>
<dbReference type="InterPro" id="IPR053905">
    <property type="entry name" value="EF-G-like_DII"/>
</dbReference>
<dbReference type="FunFam" id="3.40.50.300:FF:000029">
    <property type="entry name" value="Elongation factor G"/>
    <property type="match status" value="1"/>
</dbReference>
<feature type="binding site" evidence="8">
    <location>
        <begin position="17"/>
        <end position="24"/>
    </location>
    <ligand>
        <name>GTP</name>
        <dbReference type="ChEBI" id="CHEBI:37565"/>
    </ligand>
</feature>
<dbReference type="InterPro" id="IPR000640">
    <property type="entry name" value="EFG_V-like"/>
</dbReference>
<dbReference type="SUPFAM" id="SSF54980">
    <property type="entry name" value="EF-G C-terminal domain-like"/>
    <property type="match status" value="2"/>
</dbReference>
<dbReference type="Proteomes" id="UP000722750">
    <property type="component" value="Unassembled WGS sequence"/>
</dbReference>
<accession>A0A941W0X6</accession>
<dbReference type="InterPro" id="IPR000795">
    <property type="entry name" value="T_Tr_GTP-bd_dom"/>
</dbReference>
<dbReference type="CDD" id="cd01434">
    <property type="entry name" value="EFG_mtEFG1_IV"/>
    <property type="match status" value="1"/>
</dbReference>
<dbReference type="Gene3D" id="3.40.50.300">
    <property type="entry name" value="P-loop containing nucleotide triphosphate hydrolases"/>
    <property type="match status" value="1"/>
</dbReference>
<evidence type="ECO:0000256" key="7">
    <source>
        <dbReference type="ARBA" id="ARBA00024731"/>
    </source>
</evidence>
<dbReference type="SMART" id="SM00889">
    <property type="entry name" value="EFG_IV"/>
    <property type="match status" value="1"/>
</dbReference>
<dbReference type="Gene3D" id="2.40.30.10">
    <property type="entry name" value="Translation factors"/>
    <property type="match status" value="1"/>
</dbReference>
<dbReference type="GO" id="GO:0032790">
    <property type="term" value="P:ribosome disassembly"/>
    <property type="evidence" value="ECO:0007669"/>
    <property type="project" value="TreeGrafter"/>
</dbReference>
<dbReference type="InterPro" id="IPR031157">
    <property type="entry name" value="G_TR_CS"/>
</dbReference>
<evidence type="ECO:0000256" key="8">
    <source>
        <dbReference type="HAMAP-Rule" id="MF_00054"/>
    </source>
</evidence>
<dbReference type="InterPro" id="IPR047872">
    <property type="entry name" value="EFG_IV"/>
</dbReference>
<dbReference type="InterPro" id="IPR035649">
    <property type="entry name" value="EFG_V"/>
</dbReference>
<dbReference type="Pfam" id="PF22042">
    <property type="entry name" value="EF-G_D2"/>
    <property type="match status" value="1"/>
</dbReference>
<dbReference type="CDD" id="cd03713">
    <property type="entry name" value="EFG_mtEFG_C"/>
    <property type="match status" value="1"/>
</dbReference>
<dbReference type="NCBIfam" id="NF009381">
    <property type="entry name" value="PRK12740.1-5"/>
    <property type="match status" value="1"/>
</dbReference>
<dbReference type="SUPFAM" id="SSF50447">
    <property type="entry name" value="Translation proteins"/>
    <property type="match status" value="1"/>
</dbReference>
<dbReference type="InterPro" id="IPR027417">
    <property type="entry name" value="P-loop_NTPase"/>
</dbReference>
<dbReference type="Gene3D" id="3.30.70.240">
    <property type="match status" value="1"/>
</dbReference>
<evidence type="ECO:0000256" key="6">
    <source>
        <dbReference type="ARBA" id="ARBA00023134"/>
    </source>
</evidence>
<dbReference type="PANTHER" id="PTHR43261">
    <property type="entry name" value="TRANSLATION ELONGATION FACTOR G-RELATED"/>
    <property type="match status" value="1"/>
</dbReference>
<dbReference type="GO" id="GO:0003746">
    <property type="term" value="F:translation elongation factor activity"/>
    <property type="evidence" value="ECO:0007669"/>
    <property type="project" value="UniProtKB-UniRule"/>
</dbReference>
<protein>
    <recommendedName>
        <fullName evidence="2 8">Elongation factor G</fullName>
        <shortName evidence="8">EF-G</shortName>
    </recommendedName>
</protein>
<dbReference type="CDD" id="cd04088">
    <property type="entry name" value="EFG_mtEFG_II"/>
    <property type="match status" value="1"/>
</dbReference>
<comment type="subcellular location">
    <subcellularLocation>
        <location evidence="8">Cytoplasm</location>
    </subcellularLocation>
</comment>
<dbReference type="EMBL" id="JAANXD010000030">
    <property type="protein sequence ID" value="MBS1257667.1"/>
    <property type="molecule type" value="Genomic_DNA"/>
</dbReference>
<comment type="caution">
    <text evidence="10">The sequence shown here is derived from an EMBL/GenBank/DDBJ whole genome shotgun (WGS) entry which is preliminary data.</text>
</comment>
<dbReference type="InterPro" id="IPR035647">
    <property type="entry name" value="EFG_III/V"/>
</dbReference>
<dbReference type="InterPro" id="IPR004540">
    <property type="entry name" value="Transl_elong_EFG/EF2"/>
</dbReference>
<dbReference type="Pfam" id="PF00679">
    <property type="entry name" value="EFG_C"/>
    <property type="match status" value="1"/>
</dbReference>
<dbReference type="Pfam" id="PF00009">
    <property type="entry name" value="GTP_EFTU"/>
    <property type="match status" value="1"/>
</dbReference>
<dbReference type="Gene3D" id="3.30.70.870">
    <property type="entry name" value="Elongation Factor G (Translational Gtpase), domain 3"/>
    <property type="match status" value="1"/>
</dbReference>
<keyword evidence="8" id="KW-0963">Cytoplasm</keyword>
<dbReference type="FunFam" id="3.30.70.240:FF:000001">
    <property type="entry name" value="Elongation factor G"/>
    <property type="match status" value="1"/>
</dbReference>
<sequence length="689" mass="76377">MAKKKNLTNLRNIGIAAHIDAGKTTTTERILFYTGKSFKLGEVHEGTATMDWMEEEQKRGITITAAATTCFWKDYQINVIDTPGHVDFTIEVERSLRVLDGAICVFCGVGGVEAQTETVWRQANKYNVPRICFVNKMDRIGADFVKVFNEIKDKLNKSVVPVQLPVGKEKNFEGVIDLIKMKAIIFTHEDDKSGSTYEERDIPDAMLNDAGTYRELMLEGIADKVDWFMDKYLSESSISEEEIVSAIREGTIKFGLMPVLCGSAFKNKGVQQLLDSVCDYLPSPLEIPPIKGTNAKDDSAVELSPTEEEHLSALAFKIASDKHGDLTFMRIYSGKMESGQRLYNSKSRKKELASRIYSMHADKREQLESASAGDIVAIVGFKETGTGDTICDEDHPVLLEKMEFPETVISMAIEPKTEAEKEKLAFVLARLSKEDPTFKVHTDDETGQLIISGMGELHLEVLKNRMLSEYKVNANVGAPRVSYRETVQHEAEIDEKFVKQTGGRGQYARIEIKLEPHVGGEKAVEFEDQIKGGAITRQFIKSVEKGIVDTATSGVSGGYPLINIKVTLMDGDMHSVDSSEFAFYHAAGVALKRAVEKAKSVLLEPIMLIEITVPDNYLGDVLGDMNGRRAHIVEMANEGDLRIVKGKIPLAETFGYSSVLRSITQGRGTYTMEPLEYKPAPAKSYSSVA</sequence>
<evidence type="ECO:0000256" key="4">
    <source>
        <dbReference type="ARBA" id="ARBA00022768"/>
    </source>
</evidence>
<evidence type="ECO:0000259" key="9">
    <source>
        <dbReference type="PROSITE" id="PS51722"/>
    </source>
</evidence>
<evidence type="ECO:0000256" key="1">
    <source>
        <dbReference type="ARBA" id="ARBA00005870"/>
    </source>
</evidence>
<reference evidence="10" key="1">
    <citation type="journal article" date="2021" name="ISME J.">
        <title>Fine-scale metabolic discontinuity in a stratified prokaryote microbiome of a Red Sea deep halocline.</title>
        <authorList>
            <person name="Michoud G."/>
            <person name="Ngugi D.K."/>
            <person name="Barozzi A."/>
            <person name="Merlino G."/>
            <person name="Calleja M.L."/>
            <person name="Delgado-Huertas A."/>
            <person name="Moran X.A.G."/>
            <person name="Daffonchio D."/>
        </authorList>
    </citation>
    <scope>NUCLEOTIDE SEQUENCE</scope>
    <source>
        <strain evidence="10">SuakinDeep_MAG55_1</strain>
    </source>
</reference>
<proteinExistence type="inferred from homology"/>
<name>A0A941W0X6_9BACT</name>
<comment type="function">
    <text evidence="7 8">Catalyzes the GTP-dependent ribosomal translocation step during translation elongation. During this step, the ribosome changes from the pre-translocational (PRE) to the post-translocational (POST) state as the newly formed A-site-bound peptidyl-tRNA and P-site-bound deacylated tRNA move to the P and E sites, respectively. Catalyzes the coordinated movement of the two tRNA molecules, the mRNA and conformational changes in the ribosome.</text>
</comment>
<evidence type="ECO:0000256" key="5">
    <source>
        <dbReference type="ARBA" id="ARBA00022917"/>
    </source>
</evidence>
<dbReference type="PANTHER" id="PTHR43261:SF1">
    <property type="entry name" value="RIBOSOME-RELEASING FACTOR 2, MITOCHONDRIAL"/>
    <property type="match status" value="1"/>
</dbReference>
<dbReference type="HAMAP" id="MF_00054_B">
    <property type="entry name" value="EF_G_EF_2_B"/>
    <property type="match status" value="1"/>
</dbReference>
<dbReference type="GO" id="GO:0003924">
    <property type="term" value="F:GTPase activity"/>
    <property type="evidence" value="ECO:0007669"/>
    <property type="project" value="InterPro"/>
</dbReference>
<dbReference type="PROSITE" id="PS00301">
    <property type="entry name" value="G_TR_1"/>
    <property type="match status" value="1"/>
</dbReference>
<dbReference type="SMART" id="SM00838">
    <property type="entry name" value="EFG_C"/>
    <property type="match status" value="1"/>
</dbReference>
<dbReference type="NCBIfam" id="TIGR00484">
    <property type="entry name" value="EF-G"/>
    <property type="match status" value="1"/>
</dbReference>
<dbReference type="InterPro" id="IPR005225">
    <property type="entry name" value="Small_GTP-bd"/>
</dbReference>
<dbReference type="GO" id="GO:0005737">
    <property type="term" value="C:cytoplasm"/>
    <property type="evidence" value="ECO:0007669"/>
    <property type="project" value="UniProtKB-SubCell"/>
</dbReference>
<dbReference type="Gene3D" id="3.30.230.10">
    <property type="match status" value="1"/>
</dbReference>
<evidence type="ECO:0000256" key="3">
    <source>
        <dbReference type="ARBA" id="ARBA00022741"/>
    </source>
</evidence>
<dbReference type="CDD" id="cd01886">
    <property type="entry name" value="EF-G"/>
    <property type="match status" value="1"/>
</dbReference>
<dbReference type="GO" id="GO:0005525">
    <property type="term" value="F:GTP binding"/>
    <property type="evidence" value="ECO:0007669"/>
    <property type="project" value="UniProtKB-UniRule"/>
</dbReference>
<dbReference type="NCBIfam" id="TIGR00231">
    <property type="entry name" value="small_GTP"/>
    <property type="match status" value="1"/>
</dbReference>
<dbReference type="InterPro" id="IPR020568">
    <property type="entry name" value="Ribosomal_Su5_D2-typ_SF"/>
</dbReference>
<evidence type="ECO:0000313" key="11">
    <source>
        <dbReference type="Proteomes" id="UP000722750"/>
    </source>
</evidence>
<keyword evidence="3 8" id="KW-0547">Nucleotide-binding</keyword>
<dbReference type="InterPro" id="IPR041095">
    <property type="entry name" value="EFG_II"/>
</dbReference>
<gene>
    <name evidence="8" type="primary">fusA</name>
    <name evidence="10" type="ORF">MAG551_00712</name>
</gene>
<dbReference type="SUPFAM" id="SSF54211">
    <property type="entry name" value="Ribosomal protein S5 domain 2-like"/>
    <property type="match status" value="1"/>
</dbReference>
<keyword evidence="4 8" id="KW-0251">Elongation factor</keyword>
<dbReference type="AlphaFoldDB" id="A0A941W0X6"/>
<keyword evidence="6 8" id="KW-0342">GTP-binding</keyword>
<dbReference type="PRINTS" id="PR00315">
    <property type="entry name" value="ELONGATNFCT"/>
</dbReference>
<dbReference type="PROSITE" id="PS51722">
    <property type="entry name" value="G_TR_2"/>
    <property type="match status" value="1"/>
</dbReference>
<comment type="similarity">
    <text evidence="1 8">Belongs to the TRAFAC class translation factor GTPase superfamily. Classic translation factor GTPase family. EF-G/EF-2 subfamily.</text>
</comment>